<protein>
    <recommendedName>
        <fullName evidence="3">Pyridoxamine 5'-phosphate oxidase putative domain-containing protein</fullName>
    </recommendedName>
</protein>
<dbReference type="GeneID" id="93289796"/>
<dbReference type="EMBL" id="CP000033">
    <property type="protein sequence ID" value="AAV42941.1"/>
    <property type="molecule type" value="Genomic_DNA"/>
</dbReference>
<organism evidence="2">
    <name type="scientific">Lactobacillus acidophilus (strain ATCC 700396 / NCK56 / N2 / NCFM)</name>
    <dbReference type="NCBI Taxonomy" id="272621"/>
    <lineage>
        <taxon>Bacteria</taxon>
        <taxon>Bacillati</taxon>
        <taxon>Bacillota</taxon>
        <taxon>Bacilli</taxon>
        <taxon>Lactobacillales</taxon>
        <taxon>Lactobacillaceae</taxon>
        <taxon>Lactobacillus</taxon>
    </lineage>
</organism>
<dbReference type="AlphaFoldDB" id="Q5FK33"/>
<dbReference type="KEGG" id="lac:LBA1097"/>
<dbReference type="Gene3D" id="2.30.110.10">
    <property type="entry name" value="Electron Transport, Fmn-binding Protein, Chain A"/>
    <property type="match status" value="1"/>
</dbReference>
<dbReference type="RefSeq" id="WP_003547433.1">
    <property type="nucleotide sequence ID" value="NC_006814.3"/>
</dbReference>
<dbReference type="PATRIC" id="fig|272621.13.peg.1044"/>
<gene>
    <name evidence="1" type="ordered locus">LBA1097</name>
</gene>
<evidence type="ECO:0008006" key="3">
    <source>
        <dbReference type="Google" id="ProtNLM"/>
    </source>
</evidence>
<reference evidence="1 2" key="1">
    <citation type="journal article" date="2005" name="Proc. Natl. Acad. Sci. U.S.A.">
        <title>Complete genome sequence of the probiotic lactic acid bacterium Lactobacillus acidophilus NCFM.</title>
        <authorList>
            <person name="Altermann E."/>
            <person name="Russell W.M."/>
            <person name="Azcarate-Peril M.A."/>
            <person name="Barrangou R."/>
            <person name="Buck B.L."/>
            <person name="McAuliffe O."/>
            <person name="Souther N."/>
            <person name="Dobson A."/>
            <person name="Duong T."/>
            <person name="Callanan M."/>
            <person name="Lick S."/>
            <person name="Hamrick A."/>
            <person name="Cano R."/>
            <person name="Klaenhammer T.R."/>
        </authorList>
    </citation>
    <scope>NUCLEOTIDE SEQUENCE [LARGE SCALE GENOMIC DNA]</scope>
    <source>
        <strain evidence="2">ATCC 700396 / NCK56 / N2 / NCFM</strain>
    </source>
</reference>
<dbReference type="Proteomes" id="UP000006381">
    <property type="component" value="Chromosome"/>
</dbReference>
<dbReference type="HOGENOM" id="CLU_144732_0_0_9"/>
<accession>Q5FK33</accession>
<evidence type="ECO:0000313" key="2">
    <source>
        <dbReference type="Proteomes" id="UP000006381"/>
    </source>
</evidence>
<dbReference type="SUPFAM" id="SSF50475">
    <property type="entry name" value="FMN-binding split barrel"/>
    <property type="match status" value="1"/>
</dbReference>
<dbReference type="STRING" id="272621.LBA1097"/>
<evidence type="ECO:0000313" key="1">
    <source>
        <dbReference type="EMBL" id="AAV42941.1"/>
    </source>
</evidence>
<dbReference type="BioCyc" id="LACI272621:G1G49-1092-MONOMER"/>
<dbReference type="OrthoDB" id="2220294at2"/>
<proteinExistence type="predicted"/>
<sequence>MRFLNDDSTNNDFLDFVTDDIHNAVVSTVDKYDHPYAQVCDMLYHTDGKLYLMTKEGNELFNCIKRAPELVITASKGDGTMGSVGIALKGKAYIVDHKYQSEIFATNPYLNQIYASHLEEAKEYMHTIEVQLESGSIYDIRLNPIYQRKFQF</sequence>
<dbReference type="InterPro" id="IPR012349">
    <property type="entry name" value="Split_barrel_FMN-bd"/>
</dbReference>
<name>Q5FK33_LACAC</name>
<keyword evidence="2" id="KW-1185">Reference proteome</keyword>
<dbReference type="eggNOG" id="COG5015">
    <property type="taxonomic scope" value="Bacteria"/>
</dbReference>